<organism evidence="1 2">
    <name type="scientific">Cystobacter ferrugineus</name>
    <dbReference type="NCBI Taxonomy" id="83449"/>
    <lineage>
        <taxon>Bacteria</taxon>
        <taxon>Pseudomonadati</taxon>
        <taxon>Myxococcota</taxon>
        <taxon>Myxococcia</taxon>
        <taxon>Myxococcales</taxon>
        <taxon>Cystobacterineae</taxon>
        <taxon>Archangiaceae</taxon>
        <taxon>Cystobacter</taxon>
    </lineage>
</organism>
<proteinExistence type="predicted"/>
<accession>A0A1L9BFJ7</accession>
<evidence type="ECO:0000313" key="1">
    <source>
        <dbReference type="EMBL" id="OJH41041.1"/>
    </source>
</evidence>
<gene>
    <name evidence="1" type="ORF">BON30_09045</name>
</gene>
<keyword evidence="2" id="KW-1185">Reference proteome</keyword>
<evidence type="ECO:0000313" key="2">
    <source>
        <dbReference type="Proteomes" id="UP000182229"/>
    </source>
</evidence>
<sequence>MLLRTDIHTLFDLNLLGIDPESLRIHLHPRIKGSEYERFDGKRLACEAKLLSKEALELRWNAFQERLMLVVGLKRSGEDL</sequence>
<dbReference type="Proteomes" id="UP000182229">
    <property type="component" value="Unassembled WGS sequence"/>
</dbReference>
<protein>
    <submittedName>
        <fullName evidence="1">Uncharacterized protein</fullName>
    </submittedName>
</protein>
<reference evidence="1 2" key="2">
    <citation type="submission" date="2016-12" db="EMBL/GenBank/DDBJ databases">
        <title>Draft Genome Sequence of Cystobacter ferrugineus Strain Cbfe23.</title>
        <authorList>
            <person name="Akbar S."/>
            <person name="Dowd S.E."/>
            <person name="Stevens D.C."/>
        </authorList>
    </citation>
    <scope>NUCLEOTIDE SEQUENCE [LARGE SCALE GENOMIC DNA]</scope>
    <source>
        <strain evidence="1 2">Cbfe23</strain>
    </source>
</reference>
<dbReference type="AlphaFoldDB" id="A0A1L9BFJ7"/>
<name>A0A1L9BFJ7_9BACT</name>
<dbReference type="EMBL" id="MPIN01000002">
    <property type="protein sequence ID" value="OJH41041.1"/>
    <property type="molecule type" value="Genomic_DNA"/>
</dbReference>
<reference evidence="2" key="1">
    <citation type="submission" date="2016-11" db="EMBL/GenBank/DDBJ databases">
        <authorList>
            <person name="Shukria A."/>
            <person name="Stevens D.C."/>
        </authorList>
    </citation>
    <scope>NUCLEOTIDE SEQUENCE [LARGE SCALE GENOMIC DNA]</scope>
    <source>
        <strain evidence="2">Cbfe23</strain>
    </source>
</reference>
<comment type="caution">
    <text evidence="1">The sequence shown here is derived from an EMBL/GenBank/DDBJ whole genome shotgun (WGS) entry which is preliminary data.</text>
</comment>